<dbReference type="InterPro" id="IPR003607">
    <property type="entry name" value="HD/PDEase_dom"/>
</dbReference>
<organism evidence="2 3">
    <name type="scientific">Aspergillus awamori</name>
    <name type="common">Black koji mold</name>
    <dbReference type="NCBI Taxonomy" id="105351"/>
    <lineage>
        <taxon>Eukaryota</taxon>
        <taxon>Fungi</taxon>
        <taxon>Dikarya</taxon>
        <taxon>Ascomycota</taxon>
        <taxon>Pezizomycotina</taxon>
        <taxon>Eurotiomycetes</taxon>
        <taxon>Eurotiomycetidae</taxon>
        <taxon>Eurotiales</taxon>
        <taxon>Aspergillaceae</taxon>
        <taxon>Aspergillus</taxon>
    </lineage>
</organism>
<dbReference type="Gene3D" id="2.60.120.620">
    <property type="entry name" value="q2cbj1_9rhob like domain"/>
    <property type="match status" value="1"/>
</dbReference>
<feature type="domain" description="HD" evidence="1">
    <location>
        <begin position="339"/>
        <end position="418"/>
    </location>
</feature>
<dbReference type="Gene3D" id="1.10.3210.10">
    <property type="entry name" value="Hypothetical protein af1432"/>
    <property type="match status" value="1"/>
</dbReference>
<dbReference type="NCBIfam" id="TIGR00277">
    <property type="entry name" value="HDIG"/>
    <property type="match status" value="1"/>
</dbReference>
<dbReference type="EMBL" id="BDHI01000001">
    <property type="protein sequence ID" value="GCB18368.1"/>
    <property type="molecule type" value="Genomic_DNA"/>
</dbReference>
<evidence type="ECO:0000259" key="1">
    <source>
        <dbReference type="Pfam" id="PF01966"/>
    </source>
</evidence>
<protein>
    <submittedName>
        <fullName evidence="2">Uncharacterized protein L432</fullName>
    </submittedName>
</protein>
<dbReference type="InterPro" id="IPR052567">
    <property type="entry name" value="OP_Dioxygenase"/>
</dbReference>
<dbReference type="SUPFAM" id="SSF51197">
    <property type="entry name" value="Clavaminate synthase-like"/>
    <property type="match status" value="1"/>
</dbReference>
<dbReference type="Pfam" id="PF05721">
    <property type="entry name" value="PhyH"/>
    <property type="match status" value="1"/>
</dbReference>
<sequence>MDNSHYALTEDQLRFYQEKGYLLIRGFFNDPETKVLQQWTQEVHDLPRTPDATYMPYEEVNAEGKRVLCRTENYANSHAGFDSFLRGERIMSVLRQLATEEMILFKEKINYKLAGSGGFSPHIDANAYTHVKKIKHLTVLAAVDEMTSENGGLDVVDGSHLMEVPLGEDRCIEPTWVKSQTWTPCNLQPGDILVFGSYLAHKSGANTSSKDRRAIYATYNRLAEGDLHDQYYEDRRKLWPATHMRKEGESYEEGRMRAKARGLMNPAENRTYITPPPFVSSPTSSLSSSPQSKPPPYISLLPYFSRMTPETPLDKATYLVNSLEKYGQGDYIGESISQLEHCLQAAHQAQKSGASPELILAALLHDIGQIIPLSSTTEVRMNLISNNSNSTENVGRVGHETIGAEYLRSLGFSERVCRYLTATNKAYYETLSSASKKSLEFQGGPFKGAELEAFETDPLRDEMVKLRLWDDAAKVQGIEESTPRAREYRDMIRVHLEGRC</sequence>
<dbReference type="PANTHER" id="PTHR40202:SF1">
    <property type="entry name" value="HD DOMAIN-CONTAINING PROTEIN"/>
    <property type="match status" value="1"/>
</dbReference>
<comment type="caution">
    <text evidence="2">The sequence shown here is derived from an EMBL/GenBank/DDBJ whole genome shotgun (WGS) entry which is preliminary data.</text>
</comment>
<evidence type="ECO:0000313" key="2">
    <source>
        <dbReference type="EMBL" id="GCB18368.1"/>
    </source>
</evidence>
<dbReference type="InterPro" id="IPR006674">
    <property type="entry name" value="HD_domain"/>
</dbReference>
<name>A0A401KGD5_ASPAW</name>
<dbReference type="CDD" id="cd00077">
    <property type="entry name" value="HDc"/>
    <property type="match status" value="1"/>
</dbReference>
<dbReference type="Pfam" id="PF01966">
    <property type="entry name" value="HD"/>
    <property type="match status" value="1"/>
</dbReference>
<dbReference type="InterPro" id="IPR006675">
    <property type="entry name" value="HDIG_dom"/>
</dbReference>
<dbReference type="SUPFAM" id="SSF109604">
    <property type="entry name" value="HD-domain/PDEase-like"/>
    <property type="match status" value="1"/>
</dbReference>
<proteinExistence type="predicted"/>
<keyword evidence="3" id="KW-1185">Reference proteome</keyword>
<gene>
    <name evidence="2" type="ORF">AAWM_01253</name>
</gene>
<evidence type="ECO:0000313" key="3">
    <source>
        <dbReference type="Proteomes" id="UP000286921"/>
    </source>
</evidence>
<dbReference type="InterPro" id="IPR008775">
    <property type="entry name" value="Phytyl_CoA_dOase-like"/>
</dbReference>
<reference evidence="2 3" key="1">
    <citation type="submission" date="2016-09" db="EMBL/GenBank/DDBJ databases">
        <title>Aspergillus awamori IFM 58123T.</title>
        <authorList>
            <person name="Kusuya Y."/>
            <person name="Shimizu M."/>
            <person name="Takahashi H."/>
            <person name="Yaguchi T."/>
        </authorList>
    </citation>
    <scope>NUCLEOTIDE SEQUENCE [LARGE SCALE GENOMIC DNA]</scope>
    <source>
        <strain evidence="2 3">IFM 58123</strain>
    </source>
</reference>
<dbReference type="AlphaFoldDB" id="A0A401KGD5"/>
<dbReference type="STRING" id="105351.A0A401KGD5"/>
<dbReference type="PANTHER" id="PTHR40202">
    <property type="match status" value="1"/>
</dbReference>
<accession>A0A401KGD5</accession>
<dbReference type="Proteomes" id="UP000286921">
    <property type="component" value="Unassembled WGS sequence"/>
</dbReference>